<dbReference type="InterPro" id="IPR036514">
    <property type="entry name" value="SGNH_hydro_sf"/>
</dbReference>
<feature type="signal peptide" evidence="3">
    <location>
        <begin position="1"/>
        <end position="21"/>
    </location>
</feature>
<dbReference type="EMBL" id="FPCG01000001">
    <property type="protein sequence ID" value="SFV20141.1"/>
    <property type="molecule type" value="Genomic_DNA"/>
</dbReference>
<feature type="disulfide bond" evidence="2">
    <location>
        <begin position="189"/>
        <end position="238"/>
    </location>
</feature>
<keyword evidence="2" id="KW-1015">Disulfide bond</keyword>
<feature type="active site" evidence="1">
    <location>
        <position position="256"/>
    </location>
</feature>
<organism evidence="5 6">
    <name type="scientific">Micrococcus terreus</name>
    <dbReference type="NCBI Taxonomy" id="574650"/>
    <lineage>
        <taxon>Bacteria</taxon>
        <taxon>Bacillati</taxon>
        <taxon>Actinomycetota</taxon>
        <taxon>Actinomycetes</taxon>
        <taxon>Micrococcales</taxon>
        <taxon>Micrococcaceae</taxon>
        <taxon>Micrococcus</taxon>
    </lineage>
</organism>
<sequence length="389" mass="39880">MRLTSAASSVAATLTALTLTAASASGVDTAPVPVASTTSTASASSYVALGDSYSSGTGTRASTGDCYRSPYGYPRLVADAAGLSLDYQACSGATTADLLSRQIGAVTAETDYVSVTIGGNDVGFASVITACALPGWMGDCFGKLSTAQTVLRSELAARLDSVYGGIRTRAPQATVAVAGYPLLFNGTDCSLATFFSAEEMRQLNASTHELNSLVSHRASAAGHRFVDVRSTFTGHAWCDSSEWINGLSMPVEESYHPNRAGNQGYAGAVTAGLGVSPVSSLATLAGMTKTSAGPTSASPGHQSMDLDTSTAADGTGVTDAALRAQADQVLAMHLDSTKNLRRAAAEGVNPSAVHRAVAQLRSPHTERVLAGLQELQALEAAWEAQQSTR</sequence>
<evidence type="ECO:0000256" key="3">
    <source>
        <dbReference type="SAM" id="SignalP"/>
    </source>
</evidence>
<dbReference type="InterPro" id="IPR013830">
    <property type="entry name" value="SGNH_hydro"/>
</dbReference>
<keyword evidence="5" id="KW-0378">Hydrolase</keyword>
<dbReference type="OrthoDB" id="5503950at2"/>
<evidence type="ECO:0000256" key="1">
    <source>
        <dbReference type="PIRSR" id="PIRSR637460-1"/>
    </source>
</evidence>
<dbReference type="CDD" id="cd01823">
    <property type="entry name" value="SEST_like"/>
    <property type="match status" value="1"/>
</dbReference>
<feature type="chain" id="PRO_5039002781" evidence="3">
    <location>
        <begin position="22"/>
        <end position="389"/>
    </location>
</feature>
<dbReference type="PANTHER" id="PTHR37981">
    <property type="entry name" value="LIPASE 2"/>
    <property type="match status" value="1"/>
</dbReference>
<evidence type="ECO:0000313" key="6">
    <source>
        <dbReference type="Proteomes" id="UP000198881"/>
    </source>
</evidence>
<dbReference type="AlphaFoldDB" id="A0A1I7MDZ2"/>
<feature type="disulfide bond" evidence="2">
    <location>
        <begin position="131"/>
        <end position="140"/>
    </location>
</feature>
<feature type="domain" description="SGNH hydrolase-type esterase" evidence="4">
    <location>
        <begin position="48"/>
        <end position="263"/>
    </location>
</feature>
<dbReference type="GO" id="GO:0019433">
    <property type="term" value="P:triglyceride catabolic process"/>
    <property type="evidence" value="ECO:0007669"/>
    <property type="project" value="TreeGrafter"/>
</dbReference>
<dbReference type="PANTHER" id="PTHR37981:SF1">
    <property type="entry name" value="SGNH HYDROLASE-TYPE ESTERASE DOMAIN-CONTAINING PROTEIN"/>
    <property type="match status" value="1"/>
</dbReference>
<dbReference type="InterPro" id="IPR037460">
    <property type="entry name" value="SEST-like"/>
</dbReference>
<dbReference type="Proteomes" id="UP000198881">
    <property type="component" value="Unassembled WGS sequence"/>
</dbReference>
<dbReference type="Gene3D" id="3.40.50.1110">
    <property type="entry name" value="SGNH hydrolase"/>
    <property type="match status" value="1"/>
</dbReference>
<dbReference type="Pfam" id="PF13472">
    <property type="entry name" value="Lipase_GDSL_2"/>
    <property type="match status" value="1"/>
</dbReference>
<keyword evidence="6" id="KW-1185">Reference proteome</keyword>
<gene>
    <name evidence="5" type="ORF">SAMN04487966_101158</name>
</gene>
<dbReference type="RefSeq" id="WP_091692913.1">
    <property type="nucleotide sequence ID" value="NZ_FPCG01000001.1"/>
</dbReference>
<evidence type="ECO:0000313" key="5">
    <source>
        <dbReference type="EMBL" id="SFV20141.1"/>
    </source>
</evidence>
<evidence type="ECO:0000259" key="4">
    <source>
        <dbReference type="Pfam" id="PF13472"/>
    </source>
</evidence>
<feature type="active site" description="Nucleophile" evidence="1">
    <location>
        <position position="52"/>
    </location>
</feature>
<evidence type="ECO:0000256" key="2">
    <source>
        <dbReference type="PIRSR" id="PIRSR637460-2"/>
    </source>
</evidence>
<dbReference type="SUPFAM" id="SSF52266">
    <property type="entry name" value="SGNH hydrolase"/>
    <property type="match status" value="1"/>
</dbReference>
<dbReference type="GO" id="GO:0004806">
    <property type="term" value="F:triacylglycerol lipase activity"/>
    <property type="evidence" value="ECO:0007669"/>
    <property type="project" value="TreeGrafter"/>
</dbReference>
<protein>
    <submittedName>
        <fullName evidence="5">GDSL-like Lipase/Acylhydrolase family protein</fullName>
    </submittedName>
</protein>
<dbReference type="STRING" id="574650.SAMN04487966_101158"/>
<feature type="disulfide bond" evidence="2">
    <location>
        <begin position="66"/>
        <end position="90"/>
    </location>
</feature>
<name>A0A1I7MDZ2_9MICC</name>
<reference evidence="5 6" key="1">
    <citation type="submission" date="2016-10" db="EMBL/GenBank/DDBJ databases">
        <authorList>
            <person name="de Groot N.N."/>
        </authorList>
    </citation>
    <scope>NUCLEOTIDE SEQUENCE [LARGE SCALE GENOMIC DNA]</scope>
    <source>
        <strain evidence="5 6">CGMCC 1.7054</strain>
    </source>
</reference>
<accession>A0A1I7MDZ2</accession>
<proteinExistence type="predicted"/>
<keyword evidence="3" id="KW-0732">Signal</keyword>